<dbReference type="EMBL" id="CAXAMM010016524">
    <property type="protein sequence ID" value="CAK9039004.1"/>
    <property type="molecule type" value="Genomic_DNA"/>
</dbReference>
<organism evidence="2 3">
    <name type="scientific">Durusdinium trenchii</name>
    <dbReference type="NCBI Taxonomy" id="1381693"/>
    <lineage>
        <taxon>Eukaryota</taxon>
        <taxon>Sar</taxon>
        <taxon>Alveolata</taxon>
        <taxon>Dinophyceae</taxon>
        <taxon>Suessiales</taxon>
        <taxon>Symbiodiniaceae</taxon>
        <taxon>Durusdinium</taxon>
    </lineage>
</organism>
<gene>
    <name evidence="2" type="ORF">SCF082_LOCUS22866</name>
</gene>
<accession>A0ABP0LK84</accession>
<evidence type="ECO:0000313" key="3">
    <source>
        <dbReference type="Proteomes" id="UP001642464"/>
    </source>
</evidence>
<feature type="chain" id="PRO_5047435361" evidence="1">
    <location>
        <begin position="27"/>
        <end position="402"/>
    </location>
</feature>
<reference evidence="2 3" key="1">
    <citation type="submission" date="2024-02" db="EMBL/GenBank/DDBJ databases">
        <authorList>
            <person name="Chen Y."/>
            <person name="Shah S."/>
            <person name="Dougan E. K."/>
            <person name="Thang M."/>
            <person name="Chan C."/>
        </authorList>
    </citation>
    <scope>NUCLEOTIDE SEQUENCE [LARGE SCALE GENOMIC DNA]</scope>
</reference>
<dbReference type="Gene3D" id="3.20.20.80">
    <property type="entry name" value="Glycosidases"/>
    <property type="match status" value="1"/>
</dbReference>
<comment type="caution">
    <text evidence="2">The sequence shown here is derived from an EMBL/GenBank/DDBJ whole genome shotgun (WGS) entry which is preliminary data.</text>
</comment>
<dbReference type="InterPro" id="IPR017853">
    <property type="entry name" value="GH"/>
</dbReference>
<dbReference type="SUPFAM" id="SSF51445">
    <property type="entry name" value="(Trans)glycosidases"/>
    <property type="match status" value="1"/>
</dbReference>
<evidence type="ECO:0000313" key="2">
    <source>
        <dbReference type="EMBL" id="CAK9039004.1"/>
    </source>
</evidence>
<dbReference type="Proteomes" id="UP001642464">
    <property type="component" value="Unassembled WGS sequence"/>
</dbReference>
<feature type="signal peptide" evidence="1">
    <location>
        <begin position="1"/>
        <end position="26"/>
    </location>
</feature>
<sequence>AFLLSAHDMRWFLGGLPWVWLTSATARWSAEHARAWAPEWRLGANYLPSNCGNVLELFAAKSVDRSLLTAERELRVARAAGFSSLRVFLHEELFYQDGTAFLGRISRFLALFQRHGMSAMLVLFDACWRPDMPDAGEHLPGVHNSAWVQCPTHDVLRAFAESQDWAHERLQRYVTEVVRFFADDPRVVVWDIYNEPTQRQSEHLILPRLSALKSWPADQYPEHWMLDGPKLQAIMLLLEKAFTWARAAKPTQPLTTAIWEFPSPADSEDVKQFKEQLNQKLIDLSDVPSLHCYCPPSELDARLVELEALDRGPALVTEFMARPLDSTLTNSLPVLKRRGAPGYTWGLFRGKSNTHVAWNTWLSSDSLDDPWFHDVFYENGTAYDEDELKSIWWHTIGSALHS</sequence>
<keyword evidence="1" id="KW-0732">Signal</keyword>
<proteinExistence type="predicted"/>
<protein>
    <submittedName>
        <fullName evidence="2">Isocitrate dehydrogenase [NADP]</fullName>
    </submittedName>
</protein>
<feature type="non-terminal residue" evidence="2">
    <location>
        <position position="1"/>
    </location>
</feature>
<evidence type="ECO:0000256" key="1">
    <source>
        <dbReference type="SAM" id="SignalP"/>
    </source>
</evidence>
<name>A0ABP0LK84_9DINO</name>
<keyword evidence="3" id="KW-1185">Reference proteome</keyword>